<sequence>MSFASEKVEAKHEEFRQKAIYKRRSKNLYEKMFAMTVVELHKQVSSSWWGRYRGNLPDNLEYFYATVVRPSIDCEPGHGLKETYLNQLLNFLANDGNTYSKDLDIVRSICTGKIQRHPALHGVMTACVLRLQNLEKGPDSERQLLLEAGAELASLGANAKSLQFFWLRWMENNQFKGTLAKLRGWSLPIMMSPDATTLEENDHCISASYPRPPNGPQRRLVCAFDRTYLETTMQLVGTEKGSCMAGGAHRPLHFMEPDQSLFLLRKKPQQDAPEHDAEVTRQFNTKDIRKANEMESFLLWDATRGCTMPLEIAAFPVLSAASKDDRLERAVPKAKNLRGKWETLARCGLVFSNAESVKYIIADGHGSHLWLRQLLLGQKISLADDLLQELPFWGKLVAEDLPLVCIPLPWRIVRMDGESIHFIPGPAHIQKNCCEQMRSVLRTIVFGDHFSDLSAAVESGLCPASFIGADGMSDKQAALLRLRLELVLPNPRKILNWALEVGMLDPVNFLVNPAADRFQVPWCSKGAFLLSLVEAHAIAGLLHRSGSRKWRLEVAMTGLSLLNLGLLMASNKAKALGVPLRTLWLDSRSHVNLKDLCGATIMALYASDPVVCWHSLTERCLEKRFGLIRSFFPNSCLAAADYWRASAMVMRREVRTADGRFMEPQAREDQLSANDFCATAQRSWQAALRLAAMSSEFSMAQLQSDFNNTNAGATCEAEMHADEDSEDEGFVANEKADVAAVLDRIRESQAFVDEFEADAEVKDAPDEATCVLAEEAARRKARGVDDEDSGVVKAMKELFEDETVADTKPDDDLERFKPREGRYSLHGALRGHENLESGEDDLVRLLCWLRMAPNGCDGDIIQQPLRTRKLILSQPKKWHNMFRHQMAHADAVEKLPTQRKSRQSAWVQATEKARMEFPTLPSSVAISTGDLVAVSYRGEWRVGLVLTMWRYFKKGTGAQQVCHEIPRGGLHSARVVIMSEDNDEPRVFTCGSGSVAVVLPHECIGMRLDTPSMKKKVGLDGLKVLLPEDCWGVRAGAHSTGSSTNSHGLISIWC</sequence>
<reference evidence="2" key="2">
    <citation type="submission" date="2024-04" db="EMBL/GenBank/DDBJ databases">
        <authorList>
            <person name="Chen Y."/>
            <person name="Shah S."/>
            <person name="Dougan E. K."/>
            <person name="Thang M."/>
            <person name="Chan C."/>
        </authorList>
    </citation>
    <scope>NUCLEOTIDE SEQUENCE [LARGE SCALE GENOMIC DNA]</scope>
</reference>
<keyword evidence="4" id="KW-1185">Reference proteome</keyword>
<evidence type="ECO:0000313" key="1">
    <source>
        <dbReference type="EMBL" id="CAI4014587.1"/>
    </source>
</evidence>
<reference evidence="1" key="1">
    <citation type="submission" date="2022-10" db="EMBL/GenBank/DDBJ databases">
        <authorList>
            <person name="Chen Y."/>
            <person name="Dougan E. K."/>
            <person name="Chan C."/>
            <person name="Rhodes N."/>
            <person name="Thang M."/>
        </authorList>
    </citation>
    <scope>NUCLEOTIDE SEQUENCE</scope>
</reference>
<comment type="caution">
    <text evidence="1">The sequence shown here is derived from an EMBL/GenBank/DDBJ whole genome shotgun (WGS) entry which is preliminary data.</text>
</comment>
<gene>
    <name evidence="1" type="ORF">C1SCF055_LOCUS39480</name>
</gene>
<protein>
    <submittedName>
        <fullName evidence="3">Iron-binding zinc finger CDGSH type domain-containing protein</fullName>
    </submittedName>
</protein>
<dbReference type="EMBL" id="CAMXCT030006434">
    <property type="protein sequence ID" value="CAL4801899.1"/>
    <property type="molecule type" value="Genomic_DNA"/>
</dbReference>
<evidence type="ECO:0000313" key="4">
    <source>
        <dbReference type="Proteomes" id="UP001152797"/>
    </source>
</evidence>
<evidence type="ECO:0000313" key="3">
    <source>
        <dbReference type="EMBL" id="CAL4801899.1"/>
    </source>
</evidence>
<accession>A0A9P1DQ58</accession>
<organism evidence="1">
    <name type="scientific">Cladocopium goreaui</name>
    <dbReference type="NCBI Taxonomy" id="2562237"/>
    <lineage>
        <taxon>Eukaryota</taxon>
        <taxon>Sar</taxon>
        <taxon>Alveolata</taxon>
        <taxon>Dinophyceae</taxon>
        <taxon>Suessiales</taxon>
        <taxon>Symbiodiniaceae</taxon>
        <taxon>Cladocopium</taxon>
    </lineage>
</organism>
<dbReference type="Proteomes" id="UP001152797">
    <property type="component" value="Unassembled WGS sequence"/>
</dbReference>
<evidence type="ECO:0000313" key="2">
    <source>
        <dbReference type="EMBL" id="CAL1167962.1"/>
    </source>
</evidence>
<dbReference type="AlphaFoldDB" id="A0A9P1DQ58"/>
<name>A0A9P1DQ58_9DINO</name>
<dbReference type="EMBL" id="CAMXCT020006434">
    <property type="protein sequence ID" value="CAL1167962.1"/>
    <property type="molecule type" value="Genomic_DNA"/>
</dbReference>
<proteinExistence type="predicted"/>
<dbReference type="EMBL" id="CAMXCT010006434">
    <property type="protein sequence ID" value="CAI4014587.1"/>
    <property type="molecule type" value="Genomic_DNA"/>
</dbReference>